<sequence>MEILPNLINPDDYLEKIIDQNTFSEKITNYLLSLYNSYIKKYIFLIVLFILLIIYLIHRYYENLEIKKKYRDENSKEYKIMRNIYSIISEDNTNSEYLTFT</sequence>
<evidence type="ECO:0000313" key="2">
    <source>
        <dbReference type="EMBL" id="ARF10218.1"/>
    </source>
</evidence>
<accession>A0A1V0SF04</accession>
<reference evidence="2" key="1">
    <citation type="journal article" date="2017" name="Science">
        <title>Giant viruses with an expanded complement of translation system components.</title>
        <authorList>
            <person name="Schulz F."/>
            <person name="Yutin N."/>
            <person name="Ivanova N.N."/>
            <person name="Ortega D.R."/>
            <person name="Lee T.K."/>
            <person name="Vierheilig J."/>
            <person name="Daims H."/>
            <person name="Horn M."/>
            <person name="Wagner M."/>
            <person name="Jensen G.J."/>
            <person name="Kyrpides N.C."/>
            <person name="Koonin E.V."/>
            <person name="Woyke T."/>
        </authorList>
    </citation>
    <scope>NUCLEOTIDE SEQUENCE</scope>
    <source>
        <strain evidence="2">HKV1</strain>
    </source>
</reference>
<protein>
    <submittedName>
        <fullName evidence="2">Uncharacterized protein</fullName>
    </submittedName>
</protein>
<keyword evidence="1" id="KW-0812">Transmembrane</keyword>
<dbReference type="EMBL" id="KY684103">
    <property type="protein sequence ID" value="ARF10218.1"/>
    <property type="molecule type" value="Genomic_DNA"/>
</dbReference>
<organism evidence="2">
    <name type="scientific">Hokovirus HKV1</name>
    <dbReference type="NCBI Taxonomy" id="1977638"/>
    <lineage>
        <taxon>Viruses</taxon>
        <taxon>Varidnaviria</taxon>
        <taxon>Bamfordvirae</taxon>
        <taxon>Nucleocytoviricota</taxon>
        <taxon>Megaviricetes</taxon>
        <taxon>Imitervirales</taxon>
        <taxon>Mimiviridae</taxon>
        <taxon>Klosneuvirinae</taxon>
        <taxon>Hokovirus</taxon>
    </lineage>
</organism>
<evidence type="ECO:0000256" key="1">
    <source>
        <dbReference type="SAM" id="Phobius"/>
    </source>
</evidence>
<feature type="transmembrane region" description="Helical" evidence="1">
    <location>
        <begin position="42"/>
        <end position="61"/>
    </location>
</feature>
<proteinExistence type="predicted"/>
<gene>
    <name evidence="2" type="ORF">Hokovirus_1_97</name>
</gene>
<keyword evidence="1" id="KW-0472">Membrane</keyword>
<name>A0A1V0SF04_9VIRU</name>
<keyword evidence="1" id="KW-1133">Transmembrane helix</keyword>